<dbReference type="EMBL" id="JAJSOF020000015">
    <property type="protein sequence ID" value="KAJ4441639.1"/>
    <property type="molecule type" value="Genomic_DNA"/>
</dbReference>
<accession>A0ABQ8T565</accession>
<comment type="caution">
    <text evidence="1">The sequence shown here is derived from an EMBL/GenBank/DDBJ whole genome shotgun (WGS) entry which is preliminary data.</text>
</comment>
<evidence type="ECO:0000313" key="1">
    <source>
        <dbReference type="EMBL" id="KAJ4441639.1"/>
    </source>
</evidence>
<protein>
    <recommendedName>
        <fullName evidence="3">DUF4817 domain-containing protein</fullName>
    </recommendedName>
</protein>
<dbReference type="Proteomes" id="UP001148838">
    <property type="component" value="Unassembled WGS sequence"/>
</dbReference>
<sequence>MQNKLKLGLQSKCGQKLKSLTPFWSSLRSNSIVTVQRHFRARSHKNAYSDKTIHQWYQEFGNTGDLCMPKRSERTGSSQKTIDRERGTLQCIFMKPNKLDWTFV</sequence>
<keyword evidence="2" id="KW-1185">Reference proteome</keyword>
<evidence type="ECO:0008006" key="3">
    <source>
        <dbReference type="Google" id="ProtNLM"/>
    </source>
</evidence>
<name>A0ABQ8T565_PERAM</name>
<organism evidence="1 2">
    <name type="scientific">Periplaneta americana</name>
    <name type="common">American cockroach</name>
    <name type="synonym">Blatta americana</name>
    <dbReference type="NCBI Taxonomy" id="6978"/>
    <lineage>
        <taxon>Eukaryota</taxon>
        <taxon>Metazoa</taxon>
        <taxon>Ecdysozoa</taxon>
        <taxon>Arthropoda</taxon>
        <taxon>Hexapoda</taxon>
        <taxon>Insecta</taxon>
        <taxon>Pterygota</taxon>
        <taxon>Neoptera</taxon>
        <taxon>Polyneoptera</taxon>
        <taxon>Dictyoptera</taxon>
        <taxon>Blattodea</taxon>
        <taxon>Blattoidea</taxon>
        <taxon>Blattidae</taxon>
        <taxon>Blattinae</taxon>
        <taxon>Periplaneta</taxon>
    </lineage>
</organism>
<gene>
    <name evidence="1" type="ORF">ANN_11497</name>
</gene>
<proteinExistence type="predicted"/>
<reference evidence="1 2" key="1">
    <citation type="journal article" date="2022" name="Allergy">
        <title>Genome assembly and annotation of Periplaneta americana reveal a comprehensive cockroach allergen profile.</title>
        <authorList>
            <person name="Wang L."/>
            <person name="Xiong Q."/>
            <person name="Saelim N."/>
            <person name="Wang L."/>
            <person name="Nong W."/>
            <person name="Wan A.T."/>
            <person name="Shi M."/>
            <person name="Liu X."/>
            <person name="Cao Q."/>
            <person name="Hui J.H.L."/>
            <person name="Sookrung N."/>
            <person name="Leung T.F."/>
            <person name="Tungtrongchitr A."/>
            <person name="Tsui S.K.W."/>
        </authorList>
    </citation>
    <scope>NUCLEOTIDE SEQUENCE [LARGE SCALE GENOMIC DNA]</scope>
    <source>
        <strain evidence="1">PWHHKU_190912</strain>
    </source>
</reference>
<evidence type="ECO:0000313" key="2">
    <source>
        <dbReference type="Proteomes" id="UP001148838"/>
    </source>
</evidence>